<keyword evidence="2" id="KW-0479">Metal-binding</keyword>
<dbReference type="InterPro" id="IPR001128">
    <property type="entry name" value="Cyt_P450"/>
</dbReference>
<dbReference type="InterPro" id="IPR036396">
    <property type="entry name" value="Cyt_P450_sf"/>
</dbReference>
<reference evidence="6 7" key="1">
    <citation type="submission" date="2024-03" db="EMBL/GenBank/DDBJ databases">
        <title>Genome-scale model development and genomic sequencing of the oleaginous clade Lipomyces.</title>
        <authorList>
            <consortium name="Lawrence Berkeley National Laboratory"/>
            <person name="Czajka J.J."/>
            <person name="Han Y."/>
            <person name="Kim J."/>
            <person name="Mondo S.J."/>
            <person name="Hofstad B.A."/>
            <person name="Robles A."/>
            <person name="Haridas S."/>
            <person name="Riley R."/>
            <person name="LaButti K."/>
            <person name="Pangilinan J."/>
            <person name="Andreopoulos W."/>
            <person name="Lipzen A."/>
            <person name="Yan J."/>
            <person name="Wang M."/>
            <person name="Ng V."/>
            <person name="Grigoriev I.V."/>
            <person name="Spatafora J.W."/>
            <person name="Magnuson J.K."/>
            <person name="Baker S.E."/>
            <person name="Pomraning K.R."/>
        </authorList>
    </citation>
    <scope>NUCLEOTIDE SEQUENCE [LARGE SCALE GENOMIC DNA]</scope>
    <source>
        <strain evidence="6 7">Phaff 52-87</strain>
    </source>
</reference>
<comment type="similarity">
    <text evidence="1">Belongs to the cytochrome P450 family.</text>
</comment>
<dbReference type="CDD" id="cd11065">
    <property type="entry name" value="CYP64-like"/>
    <property type="match status" value="1"/>
</dbReference>
<dbReference type="PRINTS" id="PR00463">
    <property type="entry name" value="EP450I"/>
</dbReference>
<dbReference type="Gene3D" id="1.10.630.10">
    <property type="entry name" value="Cytochrome P450"/>
    <property type="match status" value="1"/>
</dbReference>
<accession>A0ABR1FAU2</accession>
<dbReference type="EMBL" id="JBBJBU010000001">
    <property type="protein sequence ID" value="KAK7206979.1"/>
    <property type="molecule type" value="Genomic_DNA"/>
</dbReference>
<dbReference type="Pfam" id="PF00067">
    <property type="entry name" value="p450"/>
    <property type="match status" value="1"/>
</dbReference>
<proteinExistence type="inferred from homology"/>
<sequence length="531" mass="60296">MTFAQDPTKLAISVVVAVLALGIYKVLRIGRRKPGMPPGPPTLPVLGNFHQIPSSGLYAQFREWAKEYGPIYSLMFGSSSVIVLTDRKAIHELLDKKGAIYSDRPPSYVGGLLTQGDHIALEQMDPVWREKRRVISHNFSPKNLDEKHFKVQEAEAAVLMNDLLTQPDNFFNSVRRYTASVASALAFGHRGPTFDSFWGHCVYDVMDRWTEAMEAGANPPVDEYPILKLIPKRFAYWKRRAIAAGVVFDSVWGKARKIVDDRRAKGDKRDCIIDHLLDEYNAKGWPMSQHAFNNLVGEVVEGAADTTAAQLLTLILAFATHPEVQTKARKQIDALCGPDRVPRFSDFKDLPYVNQVIKEGLRWRPVAVTGLPHRVRQDDNYNGFFIPKDSTIFLAVWAIHHTEGLYPDEDTYNPDRFEGYARLANDYAGMSDYTQRDHYTYGAGRRLCPGVHLAERNMWRIAARILWGFNVEEPIDPETGKVVHLDTHRYNPGILQAPLPFKVRITPRSEQHAETMRKELDGALDFLKAWR</sequence>
<evidence type="ECO:0000313" key="6">
    <source>
        <dbReference type="EMBL" id="KAK7206979.1"/>
    </source>
</evidence>
<evidence type="ECO:0000256" key="2">
    <source>
        <dbReference type="ARBA" id="ARBA00022723"/>
    </source>
</evidence>
<dbReference type="PANTHER" id="PTHR46300">
    <property type="entry name" value="P450, PUTATIVE (EUROFUNG)-RELATED-RELATED"/>
    <property type="match status" value="1"/>
</dbReference>
<keyword evidence="4" id="KW-0408">Iron</keyword>
<evidence type="ECO:0000256" key="4">
    <source>
        <dbReference type="ARBA" id="ARBA00023004"/>
    </source>
</evidence>
<evidence type="ECO:0000256" key="1">
    <source>
        <dbReference type="ARBA" id="ARBA00010617"/>
    </source>
</evidence>
<dbReference type="PANTHER" id="PTHR46300:SF2">
    <property type="entry name" value="CYTOCHROME P450 MONOOXYGENASE ALNH-RELATED"/>
    <property type="match status" value="1"/>
</dbReference>
<gene>
    <name evidence="6" type="ORF">BZA70DRAFT_99</name>
</gene>
<dbReference type="Proteomes" id="UP001498771">
    <property type="component" value="Unassembled WGS sequence"/>
</dbReference>
<evidence type="ECO:0000256" key="5">
    <source>
        <dbReference type="ARBA" id="ARBA00023033"/>
    </source>
</evidence>
<dbReference type="SUPFAM" id="SSF48264">
    <property type="entry name" value="Cytochrome P450"/>
    <property type="match status" value="1"/>
</dbReference>
<keyword evidence="7" id="KW-1185">Reference proteome</keyword>
<keyword evidence="3" id="KW-0560">Oxidoreductase</keyword>
<organism evidence="6 7">
    <name type="scientific">Myxozyma melibiosi</name>
    <dbReference type="NCBI Taxonomy" id="54550"/>
    <lineage>
        <taxon>Eukaryota</taxon>
        <taxon>Fungi</taxon>
        <taxon>Dikarya</taxon>
        <taxon>Ascomycota</taxon>
        <taxon>Saccharomycotina</taxon>
        <taxon>Lipomycetes</taxon>
        <taxon>Lipomycetales</taxon>
        <taxon>Lipomycetaceae</taxon>
        <taxon>Myxozyma</taxon>
    </lineage>
</organism>
<name>A0ABR1FAU2_9ASCO</name>
<comment type="caution">
    <text evidence="6">The sequence shown here is derived from an EMBL/GenBank/DDBJ whole genome shotgun (WGS) entry which is preliminary data.</text>
</comment>
<protein>
    <submittedName>
        <fullName evidence="6">Cytochrome P450 oxidoreductase</fullName>
    </submittedName>
</protein>
<evidence type="ECO:0000256" key="3">
    <source>
        <dbReference type="ARBA" id="ARBA00023002"/>
    </source>
</evidence>
<evidence type="ECO:0000313" key="7">
    <source>
        <dbReference type="Proteomes" id="UP001498771"/>
    </source>
</evidence>
<dbReference type="RefSeq" id="XP_064770012.1">
    <property type="nucleotide sequence ID" value="XM_064915593.1"/>
</dbReference>
<dbReference type="InterPro" id="IPR002401">
    <property type="entry name" value="Cyt_P450_E_grp-I"/>
</dbReference>
<dbReference type="GeneID" id="90041105"/>
<dbReference type="InterPro" id="IPR050364">
    <property type="entry name" value="Cytochrome_P450_fung"/>
</dbReference>
<keyword evidence="5" id="KW-0503">Monooxygenase</keyword>